<name>A0A559TBP6_SERFO</name>
<reference evidence="1" key="2">
    <citation type="submission" date="2019-08" db="EMBL/GenBank/DDBJ databases">
        <title>Investigation of anaerobic lignin degradation for improved lignocellulosic biofuels.</title>
        <authorList>
            <person name="Deangelis K.PhD."/>
        </authorList>
    </citation>
    <scope>NUCLEOTIDE SEQUENCE [LARGE SCALE GENOMIC DNA]</scope>
    <source>
        <strain evidence="1">128R</strain>
    </source>
</reference>
<comment type="caution">
    <text evidence="1">The sequence shown here is derived from an EMBL/GenBank/DDBJ whole genome shotgun (WGS) entry which is preliminary data.</text>
</comment>
<evidence type="ECO:0008006" key="2">
    <source>
        <dbReference type="Google" id="ProtNLM"/>
    </source>
</evidence>
<dbReference type="AlphaFoldDB" id="A0A559TBP6"/>
<reference evidence="1" key="1">
    <citation type="submission" date="2019-06" db="EMBL/GenBank/DDBJ databases">
        <authorList>
            <person name="Deangelis K."/>
            <person name="Huntemann M."/>
            <person name="Clum A."/>
            <person name="Pillay M."/>
            <person name="Palaniappan K."/>
            <person name="Varghese N."/>
            <person name="Mikhailova N."/>
            <person name="Stamatis D."/>
            <person name="Reddy T."/>
            <person name="Daum C."/>
            <person name="Shapiro N."/>
            <person name="Ivanova N."/>
            <person name="Kyrpides N."/>
            <person name="Woyke T."/>
        </authorList>
    </citation>
    <scope>NUCLEOTIDE SEQUENCE [LARGE SCALE GENOMIC DNA]</scope>
    <source>
        <strain evidence="1">128R</strain>
    </source>
</reference>
<organism evidence="1">
    <name type="scientific">Serratia fonticola</name>
    <dbReference type="NCBI Taxonomy" id="47917"/>
    <lineage>
        <taxon>Bacteria</taxon>
        <taxon>Pseudomonadati</taxon>
        <taxon>Pseudomonadota</taxon>
        <taxon>Gammaproteobacteria</taxon>
        <taxon>Enterobacterales</taxon>
        <taxon>Yersiniaceae</taxon>
        <taxon>Serratia</taxon>
    </lineage>
</organism>
<sequence length="391" mass="40258">MSDFSRIVKQPGAGHPTLQAPGPLLRLLTRATCKYGIKWLFAILLVPCTPVSAQVIGDGYTMLGTWSPSIGTSQYGPYSANTALNYSWGWKLAAWQSTPTDSNGATCNIAGQPYVTVDGWSGYQIQPGVLIILSGNLSATTNTGTPSATANVATDNYSASWDSKGAITADWLSPGATSHCAGLKRTLSGNFYALTGGSASMNVTYGIYVSPTAAAGALPTTYLQLHKTSGTNQQSVLNFSNLTIARTQCALDTAAVVPFGDVTPDLATGGKGVAVQSTLNVNCTNDAGISTNVSYSVTPKSQAGDQYTLPMTSAAGGSVSGDIRGFLGVNAATDAGCTNKASSVPMDSSAFGLHTVTSTQSWSDPLVWVLCPRPAAEPGPATAAATIDVNW</sequence>
<gene>
    <name evidence="1" type="ORF">FHU10_4650</name>
</gene>
<protein>
    <recommendedName>
        <fullName evidence="2">Adhesin</fullName>
    </recommendedName>
</protein>
<proteinExistence type="predicted"/>
<dbReference type="EMBL" id="VISQ01000001">
    <property type="protein sequence ID" value="TVZ71989.1"/>
    <property type="molecule type" value="Genomic_DNA"/>
</dbReference>
<evidence type="ECO:0000313" key="1">
    <source>
        <dbReference type="EMBL" id="TVZ71989.1"/>
    </source>
</evidence>
<dbReference type="OrthoDB" id="6503547at2"/>
<accession>A0A559TBP6</accession>